<name>A0A378XZ26_PAEPO</name>
<dbReference type="Proteomes" id="UP000254400">
    <property type="component" value="Unassembled WGS sequence"/>
</dbReference>
<gene>
    <name evidence="1" type="ORF">NCTC10343_03065</name>
</gene>
<dbReference type="RefSeq" id="WP_019687589.1">
    <property type="nucleotide sequence ID" value="NZ_CP036496.1"/>
</dbReference>
<evidence type="ECO:0000313" key="2">
    <source>
        <dbReference type="Proteomes" id="UP000254400"/>
    </source>
</evidence>
<dbReference type="AlphaFoldDB" id="A0A378XZ26"/>
<protein>
    <submittedName>
        <fullName evidence="1">Uncharacterized protein</fullName>
    </submittedName>
</protein>
<proteinExistence type="predicted"/>
<reference evidence="1 2" key="1">
    <citation type="submission" date="2018-06" db="EMBL/GenBank/DDBJ databases">
        <authorList>
            <consortium name="Pathogen Informatics"/>
            <person name="Doyle S."/>
        </authorList>
    </citation>
    <scope>NUCLEOTIDE SEQUENCE [LARGE SCALE GENOMIC DNA]</scope>
    <source>
        <strain evidence="1 2">NCTC10343</strain>
    </source>
</reference>
<dbReference type="GeneID" id="93346430"/>
<dbReference type="EMBL" id="UGSC01000001">
    <property type="protein sequence ID" value="SUA70195.1"/>
    <property type="molecule type" value="Genomic_DNA"/>
</dbReference>
<accession>A0A378XZ26</accession>
<sequence length="102" mass="11917">MNNSVSKVKIDDYYTNNGTSFCDLLIYLDDNSIIKAKAKEIEGTWIFYSADFTTRPCPNCKQIAWCHCAKKLLSFPDKPLNKFIKQELMVYRLGDPFNYWSK</sequence>
<evidence type="ECO:0000313" key="1">
    <source>
        <dbReference type="EMBL" id="SUA70195.1"/>
    </source>
</evidence>
<organism evidence="1 2">
    <name type="scientific">Paenibacillus polymyxa</name>
    <name type="common">Bacillus polymyxa</name>
    <dbReference type="NCBI Taxonomy" id="1406"/>
    <lineage>
        <taxon>Bacteria</taxon>
        <taxon>Bacillati</taxon>
        <taxon>Bacillota</taxon>
        <taxon>Bacilli</taxon>
        <taxon>Bacillales</taxon>
        <taxon>Paenibacillaceae</taxon>
        <taxon>Paenibacillus</taxon>
    </lineage>
</organism>